<dbReference type="Proteomes" id="UP000069443">
    <property type="component" value="Unassembled WGS sequence"/>
</dbReference>
<evidence type="ECO:0000313" key="3">
    <source>
        <dbReference type="Proteomes" id="UP000069443"/>
    </source>
</evidence>
<comment type="caution">
    <text evidence="2">The sequence shown here is derived from an EMBL/GenBank/DDBJ whole genome shotgun (WGS) entry which is preliminary data.</text>
</comment>
<feature type="domain" description="DUF7172" evidence="1">
    <location>
        <begin position="2"/>
        <end position="195"/>
    </location>
</feature>
<reference evidence="3" key="2">
    <citation type="submission" date="2016-02" db="EMBL/GenBank/DDBJ databases">
        <title>Draft genome sequence of five rapidly growing Mycobacterium species.</title>
        <authorList>
            <person name="Katahira K."/>
            <person name="Gotou Y."/>
            <person name="Iida K."/>
            <person name="Ogura Y."/>
            <person name="Hayashi T."/>
        </authorList>
    </citation>
    <scope>NUCLEOTIDE SEQUENCE [LARGE SCALE GENOMIC DNA]</scope>
    <source>
        <strain evidence="3">JCM15298</strain>
    </source>
</reference>
<sequence>MKVCTGPHMISTVDGTGLAKSWFPGVVDEVFLESTKDGEIQRAPDPVTMIDGDLYWTNGGTEPLTGTVIVKRAARTILTTDPCTVLIQDAWSWVINASPQADSPSVTADSAGGKMQTNKASTASKDLAYGRFTLEIDESEVTVPVGVIPPGEALHFRYLAAAHTPGLWISSDDPDDDPRYEAHAYWTRLLLFVTPGGVV</sequence>
<accession>A0A100WIY5</accession>
<name>A0A100WIY5_MYCCR</name>
<evidence type="ECO:0000259" key="1">
    <source>
        <dbReference type="Pfam" id="PF23787"/>
    </source>
</evidence>
<evidence type="ECO:0000313" key="2">
    <source>
        <dbReference type="EMBL" id="GAS98893.1"/>
    </source>
</evidence>
<dbReference type="AlphaFoldDB" id="A0A100WIY5"/>
<dbReference type="STRING" id="228230.RMCC_5858"/>
<keyword evidence="3" id="KW-1185">Reference proteome</keyword>
<protein>
    <submittedName>
        <fullName evidence="2">Gp32</fullName>
    </submittedName>
</protein>
<organism evidence="2 3">
    <name type="scientific">Mycolicibacterium canariasense</name>
    <name type="common">Mycobacterium canariasense</name>
    <dbReference type="NCBI Taxonomy" id="228230"/>
    <lineage>
        <taxon>Bacteria</taxon>
        <taxon>Bacillati</taxon>
        <taxon>Actinomycetota</taxon>
        <taxon>Actinomycetes</taxon>
        <taxon>Mycobacteriales</taxon>
        <taxon>Mycobacteriaceae</taxon>
        <taxon>Mycolicibacterium</taxon>
    </lineage>
</organism>
<proteinExistence type="predicted"/>
<gene>
    <name evidence="2" type="ORF">RMCC_5858</name>
</gene>
<dbReference type="EMBL" id="BCSY01000111">
    <property type="protein sequence ID" value="GAS98893.1"/>
    <property type="molecule type" value="Genomic_DNA"/>
</dbReference>
<dbReference type="Pfam" id="PF23787">
    <property type="entry name" value="DUF7172"/>
    <property type="match status" value="1"/>
</dbReference>
<reference evidence="3" key="1">
    <citation type="journal article" date="2016" name="Genome Announc.">
        <title>Draft Genome Sequences of Five Rapidly Growing Mycobacterium Species, M. thermoresistibile, M. fortuitum subsp. acetamidolyticum, M. canariasense, M. brisbanense, and M. novocastrense.</title>
        <authorList>
            <person name="Katahira K."/>
            <person name="Ogura Y."/>
            <person name="Gotoh Y."/>
            <person name="Hayashi T."/>
        </authorList>
    </citation>
    <scope>NUCLEOTIDE SEQUENCE [LARGE SCALE GENOMIC DNA]</scope>
    <source>
        <strain evidence="3">JCM15298</strain>
    </source>
</reference>
<dbReference type="InterPro" id="IPR055596">
    <property type="entry name" value="DUF7172"/>
</dbReference>